<keyword evidence="3" id="KW-0012">Acyltransferase</keyword>
<dbReference type="Pfam" id="PF01757">
    <property type="entry name" value="Acyl_transf_3"/>
    <property type="match status" value="1"/>
</dbReference>
<evidence type="ECO:0000256" key="1">
    <source>
        <dbReference type="SAM" id="Phobius"/>
    </source>
</evidence>
<dbReference type="Proteomes" id="UP000230423">
    <property type="component" value="Unassembled WGS sequence"/>
</dbReference>
<dbReference type="OrthoDB" id="118951at2759"/>
<evidence type="ECO:0000313" key="3">
    <source>
        <dbReference type="EMBL" id="PIO54432.1"/>
    </source>
</evidence>
<accession>A0A2G9TA58</accession>
<keyword evidence="1" id="KW-0472">Membrane</keyword>
<dbReference type="EMBL" id="KZ396882">
    <property type="protein sequence ID" value="PIO54432.1"/>
    <property type="molecule type" value="Genomic_DNA"/>
</dbReference>
<feature type="transmembrane region" description="Helical" evidence="1">
    <location>
        <begin position="78"/>
        <end position="105"/>
    </location>
</feature>
<feature type="non-terminal residue" evidence="3">
    <location>
        <position position="1"/>
    </location>
</feature>
<dbReference type="InterPro" id="IPR002656">
    <property type="entry name" value="Acyl_transf_3_dom"/>
</dbReference>
<gene>
    <name evidence="3" type="ORF">TELCIR_24206</name>
</gene>
<feature type="transmembrane region" description="Helical" evidence="1">
    <location>
        <begin position="125"/>
        <end position="144"/>
    </location>
</feature>
<feature type="transmembrane region" description="Helical" evidence="1">
    <location>
        <begin position="214"/>
        <end position="235"/>
    </location>
</feature>
<keyword evidence="1" id="KW-0812">Transmembrane</keyword>
<evidence type="ECO:0000259" key="2">
    <source>
        <dbReference type="Pfam" id="PF01757"/>
    </source>
</evidence>
<protein>
    <submittedName>
        <fullName evidence="3">Acyltransferase</fullName>
    </submittedName>
</protein>
<organism evidence="3 4">
    <name type="scientific">Teladorsagia circumcincta</name>
    <name type="common">Brown stomach worm</name>
    <name type="synonym">Ostertagia circumcincta</name>
    <dbReference type="NCBI Taxonomy" id="45464"/>
    <lineage>
        <taxon>Eukaryota</taxon>
        <taxon>Metazoa</taxon>
        <taxon>Ecdysozoa</taxon>
        <taxon>Nematoda</taxon>
        <taxon>Chromadorea</taxon>
        <taxon>Rhabditida</taxon>
        <taxon>Rhabditina</taxon>
        <taxon>Rhabditomorpha</taxon>
        <taxon>Strongyloidea</taxon>
        <taxon>Trichostrongylidae</taxon>
        <taxon>Teladorsagia</taxon>
    </lineage>
</organism>
<name>A0A2G9TA58_TELCI</name>
<feature type="non-terminal residue" evidence="3">
    <location>
        <position position="282"/>
    </location>
</feature>
<dbReference type="PANTHER" id="PTHR11161:SF12">
    <property type="entry name" value="ACYLTRANSFERASE 3 DOMAIN-CONTAINING PROTEIN-RELATED"/>
    <property type="match status" value="1"/>
</dbReference>
<feature type="domain" description="Acyltransferase 3" evidence="2">
    <location>
        <begin position="35"/>
        <end position="227"/>
    </location>
</feature>
<proteinExistence type="predicted"/>
<dbReference type="InterPro" id="IPR052728">
    <property type="entry name" value="O2_lipid_transport_reg"/>
</dbReference>
<sequence>VIYGTINIASVFSSLSIRRSFKELTMERHSQLDVLDVFRVLAIIWVMVNHTGSEGRIDILERLPSAEKFKEAMHNHPIFGALLGNSALGVEIFLVLSGLLCARTWLRKADQPFARHYRIFLIRRILRLLPSVIFFMYIFAGPITKHFLPRFHSSMISACGAKGITSHLTLTGNWQSTPTCLGYLWYLGLDMQLYIMAPFLLHALYKQPAMGKSLCVLLITMSMFIRAGYCSAYGVCHKSDVDIPFISYPGQDPSTLGSIYGGLWEMYSRPYTKCGPFILGLL</sequence>
<keyword evidence="1" id="KW-1133">Transmembrane helix</keyword>
<dbReference type="PANTHER" id="PTHR11161">
    <property type="entry name" value="O-ACYLTRANSFERASE"/>
    <property type="match status" value="1"/>
</dbReference>
<keyword evidence="4" id="KW-1185">Reference proteome</keyword>
<reference evidence="3 4" key="1">
    <citation type="submission" date="2015-09" db="EMBL/GenBank/DDBJ databases">
        <title>Draft genome of the parasitic nematode Teladorsagia circumcincta isolate WARC Sus (inbred).</title>
        <authorList>
            <person name="Mitreva M."/>
        </authorList>
    </citation>
    <scope>NUCLEOTIDE SEQUENCE [LARGE SCALE GENOMIC DNA]</scope>
    <source>
        <strain evidence="3 4">S</strain>
    </source>
</reference>
<keyword evidence="3" id="KW-0808">Transferase</keyword>
<feature type="transmembrane region" description="Helical" evidence="1">
    <location>
        <begin position="183"/>
        <end position="205"/>
    </location>
</feature>
<dbReference type="GO" id="GO:0016747">
    <property type="term" value="F:acyltransferase activity, transferring groups other than amino-acyl groups"/>
    <property type="evidence" value="ECO:0007669"/>
    <property type="project" value="InterPro"/>
</dbReference>
<dbReference type="AlphaFoldDB" id="A0A2G9TA58"/>
<evidence type="ECO:0000313" key="4">
    <source>
        <dbReference type="Proteomes" id="UP000230423"/>
    </source>
</evidence>